<dbReference type="EMBL" id="RQET01000007">
    <property type="protein sequence ID" value="TGK10301.1"/>
    <property type="molecule type" value="Genomic_DNA"/>
</dbReference>
<dbReference type="Proteomes" id="UP000298458">
    <property type="component" value="Unassembled WGS sequence"/>
</dbReference>
<evidence type="ECO:0000259" key="1">
    <source>
        <dbReference type="Pfam" id="PF07238"/>
    </source>
</evidence>
<accession>A0A4R9GFH2</accession>
<feature type="domain" description="PilZ" evidence="1">
    <location>
        <begin position="14"/>
        <end position="110"/>
    </location>
</feature>
<dbReference type="AlphaFoldDB" id="A0A4R9GFH2"/>
<proteinExistence type="predicted"/>
<keyword evidence="3" id="KW-1185">Reference proteome</keyword>
<reference evidence="2" key="1">
    <citation type="journal article" date="2019" name="PLoS Negl. Trop. Dis.">
        <title>Revisiting the worldwide diversity of Leptospira species in the environment.</title>
        <authorList>
            <person name="Vincent A.T."/>
            <person name="Schiettekatte O."/>
            <person name="Bourhy P."/>
            <person name="Veyrier F.J."/>
            <person name="Picardeau M."/>
        </authorList>
    </citation>
    <scope>NUCLEOTIDE SEQUENCE [LARGE SCALE GENOMIC DNA]</scope>
    <source>
        <strain evidence="2">SSW15</strain>
    </source>
</reference>
<organism evidence="2 3">
    <name type="scientific">Leptospira fletcheri</name>
    <dbReference type="NCBI Taxonomy" id="2484981"/>
    <lineage>
        <taxon>Bacteria</taxon>
        <taxon>Pseudomonadati</taxon>
        <taxon>Spirochaetota</taxon>
        <taxon>Spirochaetia</taxon>
        <taxon>Leptospirales</taxon>
        <taxon>Leptospiraceae</taxon>
        <taxon>Leptospira</taxon>
    </lineage>
</organism>
<sequence>MSDSGQKYRSPRFYPRDFNEYIVHIESGLITLEGKLGNISESGICVLMPGDDLSQTIAVEGSVIERKTGKRLEFLGDVIWRVNKQLGNKEKFLYGIRFRSPLELTESLILINLSLEGDKPF</sequence>
<protein>
    <submittedName>
        <fullName evidence="2">PilZ domain-containing protein</fullName>
    </submittedName>
</protein>
<evidence type="ECO:0000313" key="3">
    <source>
        <dbReference type="Proteomes" id="UP000298458"/>
    </source>
</evidence>
<dbReference type="GO" id="GO:0035438">
    <property type="term" value="F:cyclic-di-GMP binding"/>
    <property type="evidence" value="ECO:0007669"/>
    <property type="project" value="InterPro"/>
</dbReference>
<gene>
    <name evidence="2" type="ORF">EHO60_10735</name>
</gene>
<dbReference type="OrthoDB" id="334073at2"/>
<name>A0A4R9GFH2_9LEPT</name>
<dbReference type="Pfam" id="PF07238">
    <property type="entry name" value="PilZ"/>
    <property type="match status" value="1"/>
</dbReference>
<comment type="caution">
    <text evidence="2">The sequence shown here is derived from an EMBL/GenBank/DDBJ whole genome shotgun (WGS) entry which is preliminary data.</text>
</comment>
<dbReference type="InterPro" id="IPR009875">
    <property type="entry name" value="PilZ_domain"/>
</dbReference>
<dbReference type="RefSeq" id="WP_135768186.1">
    <property type="nucleotide sequence ID" value="NZ_RQET01000007.1"/>
</dbReference>
<evidence type="ECO:0000313" key="2">
    <source>
        <dbReference type="EMBL" id="TGK10301.1"/>
    </source>
</evidence>